<proteinExistence type="predicted"/>
<protein>
    <submittedName>
        <fullName evidence="1">Uncharacterized protein</fullName>
    </submittedName>
</protein>
<name>A0AB39MSZ8_9ACTN</name>
<dbReference type="AlphaFoldDB" id="A0AB39MSZ8"/>
<dbReference type="RefSeq" id="WP_369269318.1">
    <property type="nucleotide sequence ID" value="NZ_CP163432.1"/>
</dbReference>
<organism evidence="1">
    <name type="scientific">Streptomyces sp. R11</name>
    <dbReference type="NCBI Taxonomy" id="3238625"/>
    <lineage>
        <taxon>Bacteria</taxon>
        <taxon>Bacillati</taxon>
        <taxon>Actinomycetota</taxon>
        <taxon>Actinomycetes</taxon>
        <taxon>Kitasatosporales</taxon>
        <taxon>Streptomycetaceae</taxon>
        <taxon>Streptomyces</taxon>
    </lineage>
</organism>
<sequence length="111" mass="12321">MNRLVPVPLQGPLPCAGQLVEVPEARYDWLRIDMSPLTQAVTDGTAWLHYDRGVDPEHFVLPQAGPARVWLPVPRRQALRAVRLPVEPALTVRTMAAVVSRHSTEKGEARA</sequence>
<dbReference type="EMBL" id="CP163432">
    <property type="protein sequence ID" value="XDQ08870.1"/>
    <property type="molecule type" value="Genomic_DNA"/>
</dbReference>
<accession>A0AB39MSZ8</accession>
<evidence type="ECO:0000313" key="1">
    <source>
        <dbReference type="EMBL" id="XDQ08870.1"/>
    </source>
</evidence>
<gene>
    <name evidence="1" type="ORF">AB5J55_04025</name>
</gene>
<reference evidence="1" key="1">
    <citation type="submission" date="2024-07" db="EMBL/GenBank/DDBJ databases">
        <authorList>
            <person name="Yu S.T."/>
        </authorList>
    </citation>
    <scope>NUCLEOTIDE SEQUENCE</scope>
    <source>
        <strain evidence="1">R11</strain>
    </source>
</reference>